<sequence length="207" mass="23877">MSTTFEVYPADTYIPSFSGLLSHTEMALECYLKSIHINKSIRMNAELHLINGHDKKTVQPEDKVVWDETAYAWFFVKDVPGGTDAYYCRHTDLDIGFLKEELAMNDNFRKHSKIIHDNLRVGYHWVFRRSAGQPAIITLSYGFLAAAQAKLTNGVIYTDDGAWDYEKFPAGPDDFMSWYFRPEHAANQDDADFTERCIRSIWKMLAD</sequence>
<gene>
    <name evidence="1" type="ORF">WMQ36_27665</name>
</gene>
<dbReference type="EMBL" id="JBBMFM010000214">
    <property type="protein sequence ID" value="MEQ2428744.1"/>
    <property type="molecule type" value="Genomic_DNA"/>
</dbReference>
<evidence type="ECO:0000313" key="2">
    <source>
        <dbReference type="Proteomes" id="UP001454086"/>
    </source>
</evidence>
<protein>
    <submittedName>
        <fullName evidence="1">Uncharacterized protein</fullName>
    </submittedName>
</protein>
<comment type="caution">
    <text evidence="1">The sequence shown here is derived from an EMBL/GenBank/DDBJ whole genome shotgun (WGS) entry which is preliminary data.</text>
</comment>
<proteinExistence type="predicted"/>
<keyword evidence="2" id="KW-1185">Reference proteome</keyword>
<reference evidence="1 2" key="1">
    <citation type="submission" date="2024-03" db="EMBL/GenBank/DDBJ databases">
        <title>Human intestinal bacterial collection.</title>
        <authorList>
            <person name="Pauvert C."/>
            <person name="Hitch T.C.A."/>
            <person name="Clavel T."/>
        </authorList>
    </citation>
    <scope>NUCLEOTIDE SEQUENCE [LARGE SCALE GENOMIC DNA]</scope>
    <source>
        <strain evidence="1 2">CLA-SR-H021</strain>
    </source>
</reference>
<name>A0ABV1DHS9_9FIRM</name>
<accession>A0ABV1DHS9</accession>
<dbReference type="Proteomes" id="UP001454086">
    <property type="component" value="Unassembled WGS sequence"/>
</dbReference>
<organism evidence="1 2">
    <name type="scientific">Enterocloster hominis</name>
    <name type="common">ex Hitch et al. 2024</name>
    <dbReference type="NCBI Taxonomy" id="1917870"/>
    <lineage>
        <taxon>Bacteria</taxon>
        <taxon>Bacillati</taxon>
        <taxon>Bacillota</taxon>
        <taxon>Clostridia</taxon>
        <taxon>Lachnospirales</taxon>
        <taxon>Lachnospiraceae</taxon>
        <taxon>Enterocloster</taxon>
    </lineage>
</organism>
<dbReference type="RefSeq" id="WP_349119049.1">
    <property type="nucleotide sequence ID" value="NZ_JBBMFM010000214.1"/>
</dbReference>
<evidence type="ECO:0000313" key="1">
    <source>
        <dbReference type="EMBL" id="MEQ2428744.1"/>
    </source>
</evidence>